<name>A0A9P5NWB5_GYMJU</name>
<accession>A0A9P5NWB5</accession>
<dbReference type="AlphaFoldDB" id="A0A9P5NWB5"/>
<feature type="region of interest" description="Disordered" evidence="1">
    <location>
        <begin position="1"/>
        <end position="24"/>
    </location>
</feature>
<dbReference type="OrthoDB" id="417125at2759"/>
<dbReference type="Gene3D" id="3.40.50.12760">
    <property type="match status" value="1"/>
</dbReference>
<dbReference type="InterPro" id="IPR029063">
    <property type="entry name" value="SAM-dependent_MTases_sf"/>
</dbReference>
<dbReference type="InterPro" id="IPR002877">
    <property type="entry name" value="RNA_MeTrfase_FtsJ_dom"/>
</dbReference>
<proteinExistence type="predicted"/>
<organism evidence="3 4">
    <name type="scientific">Gymnopilus junonius</name>
    <name type="common">Spectacular rustgill mushroom</name>
    <name type="synonym">Gymnopilus spectabilis subsp. junonius</name>
    <dbReference type="NCBI Taxonomy" id="109634"/>
    <lineage>
        <taxon>Eukaryota</taxon>
        <taxon>Fungi</taxon>
        <taxon>Dikarya</taxon>
        <taxon>Basidiomycota</taxon>
        <taxon>Agaricomycotina</taxon>
        <taxon>Agaricomycetes</taxon>
        <taxon>Agaricomycetidae</taxon>
        <taxon>Agaricales</taxon>
        <taxon>Agaricineae</taxon>
        <taxon>Hymenogastraceae</taxon>
        <taxon>Gymnopilus</taxon>
    </lineage>
</organism>
<dbReference type="EMBL" id="JADNYJ010000005">
    <property type="protein sequence ID" value="KAF8910912.1"/>
    <property type="molecule type" value="Genomic_DNA"/>
</dbReference>
<dbReference type="GO" id="GO:0032259">
    <property type="term" value="P:methylation"/>
    <property type="evidence" value="ECO:0007669"/>
    <property type="project" value="InterPro"/>
</dbReference>
<dbReference type="SUPFAM" id="SSF53335">
    <property type="entry name" value="S-adenosyl-L-methionine-dependent methyltransferases"/>
    <property type="match status" value="1"/>
</dbReference>
<reference evidence="3" key="1">
    <citation type="submission" date="2020-11" db="EMBL/GenBank/DDBJ databases">
        <authorList>
            <consortium name="DOE Joint Genome Institute"/>
            <person name="Ahrendt S."/>
            <person name="Riley R."/>
            <person name="Andreopoulos W."/>
            <person name="LaButti K."/>
            <person name="Pangilinan J."/>
            <person name="Ruiz-duenas F.J."/>
            <person name="Barrasa J.M."/>
            <person name="Sanchez-Garcia M."/>
            <person name="Camarero S."/>
            <person name="Miyauchi S."/>
            <person name="Serrano A."/>
            <person name="Linde D."/>
            <person name="Babiker R."/>
            <person name="Drula E."/>
            <person name="Ayuso-Fernandez I."/>
            <person name="Pacheco R."/>
            <person name="Padilla G."/>
            <person name="Ferreira P."/>
            <person name="Barriuso J."/>
            <person name="Kellner H."/>
            <person name="Castanera R."/>
            <person name="Alfaro M."/>
            <person name="Ramirez L."/>
            <person name="Pisabarro A.G."/>
            <person name="Kuo A."/>
            <person name="Tritt A."/>
            <person name="Lipzen A."/>
            <person name="He G."/>
            <person name="Yan M."/>
            <person name="Ng V."/>
            <person name="Cullen D."/>
            <person name="Martin F."/>
            <person name="Rosso M.-N."/>
            <person name="Henrissat B."/>
            <person name="Hibbett D."/>
            <person name="Martinez A.T."/>
            <person name="Grigoriev I.V."/>
        </authorList>
    </citation>
    <scope>NUCLEOTIDE SEQUENCE</scope>
    <source>
        <strain evidence="3">AH 44721</strain>
    </source>
</reference>
<protein>
    <recommendedName>
        <fullName evidence="2">Ribosomal RNA methyltransferase FtsJ domain-containing protein</fullName>
    </recommendedName>
</protein>
<evidence type="ECO:0000259" key="2">
    <source>
        <dbReference type="Pfam" id="PF01728"/>
    </source>
</evidence>
<dbReference type="Proteomes" id="UP000724874">
    <property type="component" value="Unassembled WGS sequence"/>
</dbReference>
<evidence type="ECO:0000313" key="3">
    <source>
        <dbReference type="EMBL" id="KAF8910912.1"/>
    </source>
</evidence>
<gene>
    <name evidence="3" type="ORF">CPB84DRAFT_1743074</name>
</gene>
<dbReference type="Pfam" id="PF01728">
    <property type="entry name" value="FtsJ"/>
    <property type="match status" value="1"/>
</dbReference>
<evidence type="ECO:0000313" key="4">
    <source>
        <dbReference type="Proteomes" id="UP000724874"/>
    </source>
</evidence>
<dbReference type="GO" id="GO:0008168">
    <property type="term" value="F:methyltransferase activity"/>
    <property type="evidence" value="ECO:0007669"/>
    <property type="project" value="InterPro"/>
</dbReference>
<sequence length="301" mass="32854">MPPNSIPIKLTPYSGSTTDGSDDETRLSTALIESGAVVLRQLLELKDKLDCVPSYGALEFLDLGCCPGGFSSHVLDKNHDATGYGISLPVVDGGHEFTLEHYHRSRFELMYQNLTYYQLGPSNFDDPRLQNLPSGITSHTFDLVLLDGHQLCTQSSALPWDKDRLLISQLIISLEAVKEGGTIVAKLPLPHRPISAKILHLFKILSSEVLAWKPKSMHGNRGTFYAVAKGIGRGPEGSRMSSLILELRALWASSTFGGEGLGRFINPGDFDFLITTDDLIAHHLGWLTSLGTPLAGSRRSS</sequence>
<feature type="domain" description="Ribosomal RNA methyltransferase FtsJ" evidence="2">
    <location>
        <begin position="42"/>
        <end position="229"/>
    </location>
</feature>
<evidence type="ECO:0000256" key="1">
    <source>
        <dbReference type="SAM" id="MobiDB-lite"/>
    </source>
</evidence>
<keyword evidence="4" id="KW-1185">Reference proteome</keyword>
<comment type="caution">
    <text evidence="3">The sequence shown here is derived from an EMBL/GenBank/DDBJ whole genome shotgun (WGS) entry which is preliminary data.</text>
</comment>